<dbReference type="Pfam" id="PF00698">
    <property type="entry name" value="Acyl_transf_1"/>
    <property type="match status" value="2"/>
</dbReference>
<dbReference type="InterPro" id="IPR014043">
    <property type="entry name" value="Acyl_transferase_dom"/>
</dbReference>
<keyword evidence="3 9" id="KW-0808">Transferase</keyword>
<dbReference type="FunFam" id="3.40.47.10:FF:000019">
    <property type="entry name" value="Polyketide synthase type I"/>
    <property type="match status" value="1"/>
</dbReference>
<dbReference type="SUPFAM" id="SSF52151">
    <property type="entry name" value="FabD/lysophospholipase-like"/>
    <property type="match status" value="2"/>
</dbReference>
<dbReference type="Pfam" id="PF02801">
    <property type="entry name" value="Ketoacyl-synt_C"/>
    <property type="match status" value="2"/>
</dbReference>
<dbReference type="PROSITE" id="PS00606">
    <property type="entry name" value="KS3_1"/>
    <property type="match status" value="1"/>
</dbReference>
<dbReference type="Gene3D" id="3.30.70.3290">
    <property type="match status" value="2"/>
</dbReference>
<dbReference type="Proteomes" id="UP000475666">
    <property type="component" value="Unassembled WGS sequence"/>
</dbReference>
<dbReference type="InterPro" id="IPR001227">
    <property type="entry name" value="Ac_transferase_dom_sf"/>
</dbReference>
<dbReference type="InterPro" id="IPR016039">
    <property type="entry name" value="Thiolase-like"/>
</dbReference>
<protein>
    <submittedName>
        <fullName evidence="9">Acyltransferase domain-containing protein</fullName>
    </submittedName>
</protein>
<dbReference type="EMBL" id="JAAGMQ010001256">
    <property type="protein sequence ID" value="NEC39789.1"/>
    <property type="molecule type" value="Genomic_DNA"/>
</dbReference>
<dbReference type="GO" id="GO:0004312">
    <property type="term" value="F:fatty acid synthase activity"/>
    <property type="evidence" value="ECO:0007669"/>
    <property type="project" value="TreeGrafter"/>
</dbReference>
<dbReference type="Pfam" id="PF00109">
    <property type="entry name" value="ketoacyl-synt"/>
    <property type="match status" value="2"/>
</dbReference>
<dbReference type="SUPFAM" id="SSF47336">
    <property type="entry name" value="ACP-like"/>
    <property type="match status" value="1"/>
</dbReference>
<dbReference type="SMART" id="SM00825">
    <property type="entry name" value="PKS_KS"/>
    <property type="match status" value="2"/>
</dbReference>
<dbReference type="SMART" id="SM01294">
    <property type="entry name" value="PKS_PP_betabranch"/>
    <property type="match status" value="1"/>
</dbReference>
<sequence length="2112" mass="223952">MSNQSGAARSIPLDIPDRAVAVVGLSCRFPGAAGPAEFWKLLTEGREAVGEPPADRPWLSAAGAPTAGQPLRGGFLDRIDGFDAEFFGIPAREAAAMDPQQRLLLELGWEALEHAGIVPERLSGTPAGVFVGAIWDDYARLSDTLGPAAVTHHSITGTSRALIANRLSYALGLRGPSMVLDSAQSSSLVAVQLACESLLSGASSVALAGGVSLALGPGGFTLGERFGALSPRGRTHTFDERADGYVRGEGGGLVVLKTLRQALADRDTVHAVVLGGAVNNDGGGDTLTAPHGEAQREVLREAYRRSGVAPGRVRFVELHGTGTPVGDPVEADALGAVLGQGRDAAHPLLVGSVKTNIGHLEGAAGVAGLIKAVLCLRERTLVPSLNFRTPNPRIPLDRLGLRVNVAPTELEDGPEDAPLLAGVSSFGMGGTNCHLVLSAWPRERGTDAPVPARPTTAPERVPVPLSARGTDALRDQAQRLLDHLGEHPELELGELGHALARTRTAFPHRAVLLPRDRAGLETALRQVANGRRPAAGAVGQTAGGRTAFLFTGQGSQRLGMARELHRRFPVFARSFDAVCAELESAVERPLRDLLLAPEDGGDGGDGGDGDRSALLDQTGCTQPALFAFETALFRLLESWGVRPDLLLGHSVGELVAAHVGGVLSLSDACALVAARGRLMQRLPGGGAMAAVQASEEELLPAVAVHDGRVVVAAVNSPDSTVISGDEEAVTAVLAQWRERGRKTRRLKVSHAFHSPLMEPVLAEFREIAAGLDYGAPRIPVVSNLTGTVADPAEIATADYWVRHAREAVRFLDGVRCLEAEGVTAFVEVGPDAVLTAMGRDSARREGSVFTATQRAGRESVPTLLTALAELHVHGVDWDWERVLDEVAGAATSRAPLPTYAFQRSSHWLAGAVPPAGPDWTVLSEDAPEPADGFVGTAWAVVGPDPFGLGPALTGVGSGVELHSGPDALRGVVESGARQPSHVLLPLAPDGADAAGTAELVRSWLEDEGFGSRLLTVVTRGAVVAVPWDEAPGPAPAEVWEAVRALLPRHPGRLSLLDLGPAGESLRPLTKALRSEAGELALRSGRVLTRRREPDAAAPSAVGGARGEAERDARRADLAAELPDLVRAEVAGVLEEERPETLDLGRPFKELGFDSLAGVELRNRLGAATGMSLPTTLVYDHPTPEAVIRRLRADLLGDAEADGTGSDGPRPVAADADEPIAVVSMACRFPGGIGSPEELWQVLAAGEERIGPFPTDRGWDVAGLYDPEGEQPGKHYVREGGFLRDVAGFDAEFFGISPREAAAMDPQQRVLLETSWEALENAGIVPADLAGSATGVFVGATFQDYGPRLDQGTATTEGYLMTGSTPSVASGRISYALGLEGPALTVDTACSASLTAVHLACQSLRRGESSLALAGGVTVMPTPGIFIELTRQRALSADGRCKAFSSRADGTGWAEGAGMLVLERLSDARRNGHRVLAVVRGTAVNQDGASNGLTAPNGPSQQRVIRQALANARLTPADIDAVEAHGTGTRLGDPIEAQALLATYGQNRPADQPLWLGSVKSNLGHTQAAAGVAGLIKMVQALRHEQLPKTLHVDEPTPMVDWDSGHVRLLTETHPWPARPDRPRRAGISAFGISGTNAHAIIEEAPEHTPEAEEAHSRAPVESAGVLRVADRPTTPTPTETPTPLPFLLSAKTEPALHAQAQRLHHHLTQHPHTPLPAIARTLATERTHHPHRAAIIATTHHELLTTLTALTNDQPHPNLTQHTTHQPPGPLVFVLPGQGSQWPGMTLDLLDHYPPYAHHFHTITHTLQPHLPFDLEQTLRNTTHQPELLQRIDLLQPLLFTINTALAQTWHTHGLTPHAYTGHSQGEITAAHLAGALTLQQAAHIITTRSHLFHTHLTGHGAIATIEATPQQLTPHLTHHPNLHIAGTNSPTTTNIAGPTHQLHTLINTLRQQGTRAHLIPATVPSHSPALEPLKHHILNDLNHLTPQPTHTTLYSTTTTHPTPGTNLTPHHWYNNARQPVAFHPTITQLLNDGHTTYLEPSPHPVLTHHIENTAHHHNTPIHTLTTLRRNTNGPHQLLTNLTHAWTHGHPITFTPTLPPTPTTPLPTYPFQ</sequence>
<dbReference type="InterPro" id="IPR014031">
    <property type="entry name" value="Ketoacyl_synth_C"/>
</dbReference>
<accession>A0A6G3TSR6</accession>
<reference evidence="9 10" key="1">
    <citation type="submission" date="2020-01" db="EMBL/GenBank/DDBJ databases">
        <title>Insect and environment-associated Actinomycetes.</title>
        <authorList>
            <person name="Currrie C."/>
            <person name="Chevrette M."/>
            <person name="Carlson C."/>
            <person name="Stubbendieck R."/>
            <person name="Wendt-Pienkowski E."/>
        </authorList>
    </citation>
    <scope>NUCLEOTIDE SEQUENCE [LARGE SCALE GENOMIC DNA]</scope>
    <source>
        <strain evidence="9 10">SID7739</strain>
    </source>
</reference>
<comment type="caution">
    <text evidence="9">The sequence shown here is derived from an EMBL/GenBank/DDBJ whole genome shotgun (WGS) entry which is preliminary data.</text>
</comment>
<dbReference type="PROSITE" id="PS50075">
    <property type="entry name" value="CARRIER"/>
    <property type="match status" value="1"/>
</dbReference>
<feature type="domain" description="Ketosynthase family 3 (KS3)" evidence="8">
    <location>
        <begin position="17"/>
        <end position="439"/>
    </location>
</feature>
<dbReference type="InterPro" id="IPR036736">
    <property type="entry name" value="ACP-like_sf"/>
</dbReference>
<evidence type="ECO:0000256" key="1">
    <source>
        <dbReference type="ARBA" id="ARBA00022450"/>
    </source>
</evidence>
<dbReference type="Gene3D" id="3.40.47.10">
    <property type="match status" value="2"/>
</dbReference>
<dbReference type="InterPro" id="IPR036291">
    <property type="entry name" value="NAD(P)-bd_dom_sf"/>
</dbReference>
<dbReference type="InterPro" id="IPR050091">
    <property type="entry name" value="PKS_NRPS_Biosynth_Enz"/>
</dbReference>
<dbReference type="InterPro" id="IPR018201">
    <property type="entry name" value="Ketoacyl_synth_AS"/>
</dbReference>
<keyword evidence="4" id="KW-0045">Antibiotic biosynthesis</keyword>
<evidence type="ECO:0000256" key="4">
    <source>
        <dbReference type="ARBA" id="ARBA00023194"/>
    </source>
</evidence>
<dbReference type="GO" id="GO:0004315">
    <property type="term" value="F:3-oxoacyl-[acyl-carrier-protein] synthase activity"/>
    <property type="evidence" value="ECO:0007669"/>
    <property type="project" value="InterPro"/>
</dbReference>
<dbReference type="PANTHER" id="PTHR43775:SF51">
    <property type="entry name" value="INACTIVE PHENOLPHTHIOCEROL SYNTHESIS POLYKETIDE SYNTHASE TYPE I PKS1-RELATED"/>
    <property type="match status" value="1"/>
</dbReference>
<keyword evidence="5" id="KW-0511">Multifunctional enzyme</keyword>
<evidence type="ECO:0000256" key="3">
    <source>
        <dbReference type="ARBA" id="ARBA00022679"/>
    </source>
</evidence>
<dbReference type="PROSITE" id="PS52004">
    <property type="entry name" value="KS3_2"/>
    <property type="match status" value="2"/>
</dbReference>
<dbReference type="Pfam" id="PF22953">
    <property type="entry name" value="SpnB_Rossmann"/>
    <property type="match status" value="1"/>
</dbReference>
<dbReference type="PANTHER" id="PTHR43775">
    <property type="entry name" value="FATTY ACID SYNTHASE"/>
    <property type="match status" value="1"/>
</dbReference>
<organism evidence="9 10">
    <name type="scientific">Streptomyces rubrogriseus</name>
    <dbReference type="NCBI Taxonomy" id="194673"/>
    <lineage>
        <taxon>Bacteria</taxon>
        <taxon>Bacillati</taxon>
        <taxon>Actinomycetota</taxon>
        <taxon>Actinomycetes</taxon>
        <taxon>Kitasatosporales</taxon>
        <taxon>Streptomycetaceae</taxon>
        <taxon>Streptomyces</taxon>
        <taxon>Streptomyces violaceoruber group</taxon>
    </lineage>
</organism>
<evidence type="ECO:0000256" key="6">
    <source>
        <dbReference type="ARBA" id="ARBA00023315"/>
    </source>
</evidence>
<dbReference type="SMART" id="SM00827">
    <property type="entry name" value="PKS_AT"/>
    <property type="match status" value="2"/>
</dbReference>
<dbReference type="SUPFAM" id="SSF51735">
    <property type="entry name" value="NAD(P)-binding Rossmann-fold domains"/>
    <property type="match status" value="1"/>
</dbReference>
<name>A0A6G3TSR6_9ACTN</name>
<evidence type="ECO:0000313" key="10">
    <source>
        <dbReference type="Proteomes" id="UP000475666"/>
    </source>
</evidence>
<feature type="non-terminal residue" evidence="9">
    <location>
        <position position="2112"/>
    </location>
</feature>
<evidence type="ECO:0000313" key="9">
    <source>
        <dbReference type="EMBL" id="NEC39789.1"/>
    </source>
</evidence>
<dbReference type="PROSITE" id="PS00012">
    <property type="entry name" value="PHOSPHOPANTETHEINE"/>
    <property type="match status" value="1"/>
</dbReference>
<dbReference type="GO" id="GO:0033068">
    <property type="term" value="P:macrolide biosynthetic process"/>
    <property type="evidence" value="ECO:0007669"/>
    <property type="project" value="UniProtKB-ARBA"/>
</dbReference>
<gene>
    <name evidence="9" type="ORF">G3I66_42690</name>
</gene>
<evidence type="ECO:0000259" key="8">
    <source>
        <dbReference type="PROSITE" id="PS52004"/>
    </source>
</evidence>
<proteinExistence type="predicted"/>
<evidence type="ECO:0000259" key="7">
    <source>
        <dbReference type="PROSITE" id="PS50075"/>
    </source>
</evidence>
<dbReference type="InterPro" id="IPR006162">
    <property type="entry name" value="Ppantetheine_attach_site"/>
</dbReference>
<dbReference type="InterPro" id="IPR055123">
    <property type="entry name" value="SpnB-like_Rossmann"/>
</dbReference>
<evidence type="ECO:0000256" key="5">
    <source>
        <dbReference type="ARBA" id="ARBA00023268"/>
    </source>
</evidence>
<dbReference type="GO" id="GO:0006633">
    <property type="term" value="P:fatty acid biosynthetic process"/>
    <property type="evidence" value="ECO:0007669"/>
    <property type="project" value="InterPro"/>
</dbReference>
<dbReference type="SUPFAM" id="SSF55048">
    <property type="entry name" value="Probable ACP-binding domain of malonyl-CoA ACP transacylase"/>
    <property type="match status" value="2"/>
</dbReference>
<dbReference type="InterPro" id="IPR032821">
    <property type="entry name" value="PKS_assoc"/>
</dbReference>
<dbReference type="Gene3D" id="1.10.1200.10">
    <property type="entry name" value="ACP-like"/>
    <property type="match status" value="1"/>
</dbReference>
<dbReference type="Gene3D" id="3.40.366.10">
    <property type="entry name" value="Malonyl-Coenzyme A Acyl Carrier Protein, domain 2"/>
    <property type="match status" value="2"/>
</dbReference>
<dbReference type="CDD" id="cd00833">
    <property type="entry name" value="PKS"/>
    <property type="match status" value="2"/>
</dbReference>
<dbReference type="InterPro" id="IPR014030">
    <property type="entry name" value="Ketoacyl_synth_N"/>
</dbReference>
<dbReference type="SUPFAM" id="SSF53901">
    <property type="entry name" value="Thiolase-like"/>
    <property type="match status" value="2"/>
</dbReference>
<dbReference type="InterPro" id="IPR020806">
    <property type="entry name" value="PKS_PP-bd"/>
</dbReference>
<dbReference type="InterPro" id="IPR016036">
    <property type="entry name" value="Malonyl_transacylase_ACP-bd"/>
</dbReference>
<evidence type="ECO:0000256" key="2">
    <source>
        <dbReference type="ARBA" id="ARBA00022553"/>
    </source>
</evidence>
<dbReference type="Pfam" id="PF16197">
    <property type="entry name" value="KAsynt_C_assoc"/>
    <property type="match status" value="1"/>
</dbReference>
<keyword evidence="2" id="KW-0597">Phosphoprotein</keyword>
<dbReference type="Pfam" id="PF00550">
    <property type="entry name" value="PP-binding"/>
    <property type="match status" value="1"/>
</dbReference>
<dbReference type="GO" id="GO:0031177">
    <property type="term" value="F:phosphopantetheine binding"/>
    <property type="evidence" value="ECO:0007669"/>
    <property type="project" value="InterPro"/>
</dbReference>
<dbReference type="RefSeq" id="WP_164279678.1">
    <property type="nucleotide sequence ID" value="NZ_JAAGMQ010001256.1"/>
</dbReference>
<dbReference type="InterPro" id="IPR016035">
    <property type="entry name" value="Acyl_Trfase/lysoPLipase"/>
</dbReference>
<feature type="domain" description="Ketosynthase family 3 (KS3)" evidence="8">
    <location>
        <begin position="1216"/>
        <end position="1643"/>
    </location>
</feature>
<dbReference type="SMART" id="SM00823">
    <property type="entry name" value="PKS_PP"/>
    <property type="match status" value="1"/>
</dbReference>
<dbReference type="Pfam" id="PF22621">
    <property type="entry name" value="CurL-like_PKS_C"/>
    <property type="match status" value="1"/>
</dbReference>
<keyword evidence="6 9" id="KW-0012">Acyltransferase</keyword>
<dbReference type="Gene3D" id="3.40.50.11460">
    <property type="match status" value="1"/>
</dbReference>
<keyword evidence="1" id="KW-0596">Phosphopantetheine</keyword>
<dbReference type="InterPro" id="IPR020841">
    <property type="entry name" value="PKS_Beta-ketoAc_synthase_dom"/>
</dbReference>
<feature type="domain" description="Carrier" evidence="7">
    <location>
        <begin position="1116"/>
        <end position="1194"/>
    </location>
</feature>
<dbReference type="InterPro" id="IPR009081">
    <property type="entry name" value="PP-bd_ACP"/>
</dbReference>
<dbReference type="FunFam" id="3.40.366.10:FF:000002">
    <property type="entry name" value="Probable polyketide synthase 2"/>
    <property type="match status" value="1"/>
</dbReference>